<name>A0A165FH70_XYLHT</name>
<evidence type="ECO:0000256" key="3">
    <source>
        <dbReference type="ARBA" id="ARBA00004987"/>
    </source>
</evidence>
<evidence type="ECO:0000256" key="16">
    <source>
        <dbReference type="ARBA" id="ARBA00041601"/>
    </source>
</evidence>
<dbReference type="PANTHER" id="PTHR42715">
    <property type="entry name" value="BETA-GLUCOSIDASE"/>
    <property type="match status" value="1"/>
</dbReference>
<dbReference type="EMBL" id="KV407461">
    <property type="protein sequence ID" value="KZF20977.1"/>
    <property type="molecule type" value="Genomic_DNA"/>
</dbReference>
<dbReference type="InterPro" id="IPR013783">
    <property type="entry name" value="Ig-like_fold"/>
</dbReference>
<evidence type="ECO:0000256" key="1">
    <source>
        <dbReference type="ARBA" id="ARBA00000448"/>
    </source>
</evidence>
<dbReference type="RefSeq" id="XP_018186532.1">
    <property type="nucleotide sequence ID" value="XM_018335271.1"/>
</dbReference>
<evidence type="ECO:0000259" key="19">
    <source>
        <dbReference type="SMART" id="SM01217"/>
    </source>
</evidence>
<dbReference type="InterPro" id="IPR001764">
    <property type="entry name" value="Glyco_hydro_3_N"/>
</dbReference>
<comment type="pathway">
    <text evidence="3">Glycan metabolism; cellulose degradation.</text>
</comment>
<keyword evidence="12" id="KW-0624">Polysaccharide degradation</keyword>
<evidence type="ECO:0000256" key="6">
    <source>
        <dbReference type="ARBA" id="ARBA00022525"/>
    </source>
</evidence>
<keyword evidence="8 20" id="KW-0378">Hydrolase</keyword>
<sequence length="776" mass="83395">MSSRVLLLLSAFLVPVLSTNSPIDHTRWLAAQSKADSWISSMNLTEKAGIVTGTLSGVCIEYVAPIERLGFSGLCLQDGPAGIRLADLASVFPAGVTTAATWDKELMYERGSAMAAEFKAKGAHVILGPSGGPLGRSAWGGRNWEGFSPDPYLTGIAMDHTIRGIQDMGVQASAKHLVGNEQETQRKPTTINGKTVEAISSNIDDRTLHELYLWPFADAVHAGVASVMCGYNRVNETYSCENKHLMVDILKGELGFPGYVMSDFFATHSGVRAIEAGLDMNQPGPLSLFQIGESYWGPNIPEAVLNGTLSMNRLDDMVRRILTPFFYLGQDEGYPTIDPASDALFFEGFDMLSLGTPTPVGRDVRGNHSVLIRQIAAAGSVLLKNENATLPLDPSHLTNIGVFGSDASDPTTGLIYPDDGFEIGTLIIGGGSGGGRPSYIVTPLDAVKSYAREIGARVQYNFNNTALAAGDFSGIYPWPDVCLVFLKTWETEGVDRISLEADDDSAQVVNSVASLCPGRTVVVTHSGGANTMSWATNPNVTAIVAAHYPGQESGNSIMDILSGKINPSGKLPYTIAANAADYNAPIVNITGPEAEGSSAWQSDFTEGLFIDYRHFDEQDINPLYEFGFGLSYTSFELGSSLAVAPSRKNLTGYPPRVNSTLSVGGNPHLWETVVECSVDVSNTGPMAGSTVVQLYVSLSEANIPPNTPMRTLRGFEKVHLETSETQTISFQLTRRDVSYWDVMAQDWKIPAGNINISVGFSSRDRRIEATTVLLQG</sequence>
<dbReference type="InterPro" id="IPR017853">
    <property type="entry name" value="GH"/>
</dbReference>
<keyword evidence="6" id="KW-0964">Secreted</keyword>
<evidence type="ECO:0000256" key="4">
    <source>
        <dbReference type="ARBA" id="ARBA00005336"/>
    </source>
</evidence>
<dbReference type="Pfam" id="PF01915">
    <property type="entry name" value="Glyco_hydro_3_C"/>
    <property type="match status" value="1"/>
</dbReference>
<evidence type="ECO:0000256" key="15">
    <source>
        <dbReference type="ARBA" id="ARBA00041276"/>
    </source>
</evidence>
<dbReference type="GO" id="GO:0008422">
    <property type="term" value="F:beta-glucosidase activity"/>
    <property type="evidence" value="ECO:0007669"/>
    <property type="project" value="UniProtKB-EC"/>
</dbReference>
<evidence type="ECO:0000256" key="8">
    <source>
        <dbReference type="ARBA" id="ARBA00022801"/>
    </source>
</evidence>
<dbReference type="InParanoid" id="A0A165FH70"/>
<keyword evidence="11" id="KW-0326">Glycosidase</keyword>
<dbReference type="SUPFAM" id="SSF51445">
    <property type="entry name" value="(Trans)glycosidases"/>
    <property type="match status" value="1"/>
</dbReference>
<feature type="signal peptide" evidence="18">
    <location>
        <begin position="1"/>
        <end position="18"/>
    </location>
</feature>
<evidence type="ECO:0000256" key="17">
    <source>
        <dbReference type="ARBA" id="ARBA00041808"/>
    </source>
</evidence>
<dbReference type="InterPro" id="IPR002772">
    <property type="entry name" value="Glyco_hydro_3_C"/>
</dbReference>
<dbReference type="Pfam" id="PF00933">
    <property type="entry name" value="Glyco_hydro_3"/>
    <property type="match status" value="1"/>
</dbReference>
<organism evidence="20 21">
    <name type="scientific">Xylona heveae (strain CBS 132557 / TC161)</name>
    <dbReference type="NCBI Taxonomy" id="1328760"/>
    <lineage>
        <taxon>Eukaryota</taxon>
        <taxon>Fungi</taxon>
        <taxon>Dikarya</taxon>
        <taxon>Ascomycota</taxon>
        <taxon>Pezizomycotina</taxon>
        <taxon>Xylonomycetes</taxon>
        <taxon>Xylonales</taxon>
        <taxon>Xylonaceae</taxon>
        <taxon>Xylona</taxon>
    </lineage>
</organism>
<dbReference type="FunFam" id="3.20.20.300:FF:000002">
    <property type="entry name" value="Probable beta-glucosidase"/>
    <property type="match status" value="1"/>
</dbReference>
<dbReference type="Proteomes" id="UP000076632">
    <property type="component" value="Unassembled WGS sequence"/>
</dbReference>
<proteinExistence type="inferred from homology"/>
<evidence type="ECO:0000256" key="9">
    <source>
        <dbReference type="ARBA" id="ARBA00023180"/>
    </source>
</evidence>
<dbReference type="STRING" id="1328760.A0A165FH70"/>
<evidence type="ECO:0000256" key="7">
    <source>
        <dbReference type="ARBA" id="ARBA00022729"/>
    </source>
</evidence>
<dbReference type="AlphaFoldDB" id="A0A165FH70"/>
<evidence type="ECO:0000256" key="18">
    <source>
        <dbReference type="SAM" id="SignalP"/>
    </source>
</evidence>
<dbReference type="GO" id="GO:0005576">
    <property type="term" value="C:extracellular region"/>
    <property type="evidence" value="ECO:0007669"/>
    <property type="project" value="UniProtKB-SubCell"/>
</dbReference>
<gene>
    <name evidence="20" type="ORF">L228DRAFT_269391</name>
</gene>
<dbReference type="OrthoDB" id="416222at2759"/>
<dbReference type="SMART" id="SM01217">
    <property type="entry name" value="Fn3_like"/>
    <property type="match status" value="1"/>
</dbReference>
<dbReference type="OMA" id="PTCANNA"/>
<keyword evidence="7 18" id="KW-0732">Signal</keyword>
<comment type="similarity">
    <text evidence="4">Belongs to the glycosyl hydrolase 3 family.</text>
</comment>
<dbReference type="SUPFAM" id="SSF52279">
    <property type="entry name" value="Beta-D-glucan exohydrolase, C-terminal domain"/>
    <property type="match status" value="1"/>
</dbReference>
<dbReference type="Gene3D" id="2.60.40.10">
    <property type="entry name" value="Immunoglobulins"/>
    <property type="match status" value="1"/>
</dbReference>
<dbReference type="Pfam" id="PF14310">
    <property type="entry name" value="Fn3-like"/>
    <property type="match status" value="1"/>
</dbReference>
<dbReference type="InterPro" id="IPR036881">
    <property type="entry name" value="Glyco_hydro_3_C_sf"/>
</dbReference>
<evidence type="ECO:0000256" key="13">
    <source>
        <dbReference type="ARBA" id="ARBA00024983"/>
    </source>
</evidence>
<comment type="subcellular location">
    <subcellularLocation>
        <location evidence="2">Secreted</location>
    </subcellularLocation>
</comment>
<keyword evidence="21" id="KW-1185">Reference proteome</keyword>
<dbReference type="Gene3D" id="3.40.50.1700">
    <property type="entry name" value="Glycoside hydrolase family 3 C-terminal domain"/>
    <property type="match status" value="1"/>
</dbReference>
<accession>A0A165FH70</accession>
<keyword evidence="9" id="KW-0325">Glycoprotein</keyword>
<feature type="domain" description="Fibronectin type III-like" evidence="19">
    <location>
        <begin position="690"/>
        <end position="762"/>
    </location>
</feature>
<evidence type="ECO:0000256" key="12">
    <source>
        <dbReference type="ARBA" id="ARBA00023326"/>
    </source>
</evidence>
<dbReference type="PRINTS" id="PR00133">
    <property type="entry name" value="GLHYDRLASE3"/>
</dbReference>
<reference evidence="20 21" key="1">
    <citation type="journal article" date="2016" name="Fungal Biol.">
        <title>The genome of Xylona heveae provides a window into fungal endophytism.</title>
        <authorList>
            <person name="Gazis R."/>
            <person name="Kuo A."/>
            <person name="Riley R."/>
            <person name="LaButti K."/>
            <person name="Lipzen A."/>
            <person name="Lin J."/>
            <person name="Amirebrahimi M."/>
            <person name="Hesse C.N."/>
            <person name="Spatafora J.W."/>
            <person name="Henrissat B."/>
            <person name="Hainaut M."/>
            <person name="Grigoriev I.V."/>
            <person name="Hibbett D.S."/>
        </authorList>
    </citation>
    <scope>NUCLEOTIDE SEQUENCE [LARGE SCALE GENOMIC DNA]</scope>
    <source>
        <strain evidence="20 21">TC161</strain>
    </source>
</reference>
<dbReference type="PANTHER" id="PTHR42715:SF12">
    <property type="entry name" value="BETA-GLUCOSIDASE G-RELATED"/>
    <property type="match status" value="1"/>
</dbReference>
<dbReference type="InterPro" id="IPR050288">
    <property type="entry name" value="Cellulose_deg_GH3"/>
</dbReference>
<keyword evidence="10" id="KW-0119">Carbohydrate metabolism</keyword>
<dbReference type="Gene3D" id="3.20.20.300">
    <property type="entry name" value="Glycoside hydrolase, family 3, N-terminal domain"/>
    <property type="match status" value="1"/>
</dbReference>
<dbReference type="EC" id="3.2.1.21" evidence="5"/>
<comment type="function">
    <text evidence="13">Beta-glucosidases are one of a number of cellulolytic enzymes involved in the degradation of cellulosic biomass. Catalyzes the last step releasing glucose from the inhibitory cellobiose.</text>
</comment>
<evidence type="ECO:0000256" key="14">
    <source>
        <dbReference type="ARBA" id="ARBA00039579"/>
    </source>
</evidence>
<evidence type="ECO:0000256" key="5">
    <source>
        <dbReference type="ARBA" id="ARBA00012744"/>
    </source>
</evidence>
<comment type="catalytic activity">
    <reaction evidence="1">
        <text>Hydrolysis of terminal, non-reducing beta-D-glucosyl residues with release of beta-D-glucose.</text>
        <dbReference type="EC" id="3.2.1.21"/>
    </reaction>
</comment>
<evidence type="ECO:0000313" key="21">
    <source>
        <dbReference type="Proteomes" id="UP000076632"/>
    </source>
</evidence>
<dbReference type="InterPro" id="IPR026891">
    <property type="entry name" value="Fn3-like"/>
</dbReference>
<feature type="chain" id="PRO_5007857700" description="Probable beta-glucosidase G" evidence="18">
    <location>
        <begin position="19"/>
        <end position="776"/>
    </location>
</feature>
<evidence type="ECO:0000256" key="2">
    <source>
        <dbReference type="ARBA" id="ARBA00004613"/>
    </source>
</evidence>
<dbReference type="GO" id="GO:0009251">
    <property type="term" value="P:glucan catabolic process"/>
    <property type="evidence" value="ECO:0007669"/>
    <property type="project" value="TreeGrafter"/>
</dbReference>
<dbReference type="InterPro" id="IPR036962">
    <property type="entry name" value="Glyco_hydro_3_N_sf"/>
</dbReference>
<evidence type="ECO:0000256" key="10">
    <source>
        <dbReference type="ARBA" id="ARBA00023277"/>
    </source>
</evidence>
<dbReference type="GeneID" id="28900408"/>
<evidence type="ECO:0000256" key="11">
    <source>
        <dbReference type="ARBA" id="ARBA00023295"/>
    </source>
</evidence>
<protein>
    <recommendedName>
        <fullName evidence="14">Probable beta-glucosidase G</fullName>
        <ecNumber evidence="5">3.2.1.21</ecNumber>
    </recommendedName>
    <alternativeName>
        <fullName evidence="15">Beta-D-glucoside glucohydrolase G</fullName>
    </alternativeName>
    <alternativeName>
        <fullName evidence="16">Cellobiase G</fullName>
    </alternativeName>
    <alternativeName>
        <fullName evidence="17">Gentiobiase G</fullName>
    </alternativeName>
</protein>
<evidence type="ECO:0000313" key="20">
    <source>
        <dbReference type="EMBL" id="KZF20977.1"/>
    </source>
</evidence>